<dbReference type="SUPFAM" id="SSF50475">
    <property type="entry name" value="FMN-binding split barrel"/>
    <property type="match status" value="1"/>
</dbReference>
<evidence type="ECO:0000313" key="2">
    <source>
        <dbReference type="EMBL" id="KRZ99901.1"/>
    </source>
</evidence>
<dbReference type="OrthoDB" id="2138282at2759"/>
<evidence type="ECO:0000313" key="3">
    <source>
        <dbReference type="Proteomes" id="UP000054251"/>
    </source>
</evidence>
<protein>
    <recommendedName>
        <fullName evidence="1">CREG-like beta-barrel domain-containing protein</fullName>
    </recommendedName>
</protein>
<comment type="caution">
    <text evidence="2">The sequence shown here is derived from an EMBL/GenBank/DDBJ whole genome shotgun (WGS) entry which is preliminary data.</text>
</comment>
<sequence length="245" mass="27313">MKINTISSRLIKVAYAINHVLCYPVMEDSISVSNSQKPLNINVIPNVEHGARVARTLVSRESLVNVNTLKTVKHGDEHMKIPDSSMEYYADCDGNGDPYWLVVDIGSTFQNIEEGSDYTFTIRVGDHPSNEEVDTSYPGSIKHSPAGSPRINLMGKLENVTFENPIDQLKLEACFLKRHPDAKAWLPRNKITPHKSHWAKLVVDEVYMIGGFGNLAYIGTIEGAIYHEAKLIKSNTVNTAHINLL</sequence>
<feature type="domain" description="CREG-like beta-barrel" evidence="1">
    <location>
        <begin position="45"/>
        <end position="227"/>
    </location>
</feature>
<dbReference type="AlphaFoldDB" id="A0A0V1PUH4"/>
<accession>A0A0V1PUH4</accession>
<dbReference type="InterPro" id="IPR055343">
    <property type="entry name" value="CREG_beta-barrel"/>
</dbReference>
<gene>
    <name evidence="2" type="ORF">AC631_04345</name>
</gene>
<organism evidence="2 3">
    <name type="scientific">Debaryomyces fabryi</name>
    <dbReference type="NCBI Taxonomy" id="58627"/>
    <lineage>
        <taxon>Eukaryota</taxon>
        <taxon>Fungi</taxon>
        <taxon>Dikarya</taxon>
        <taxon>Ascomycota</taxon>
        <taxon>Saccharomycotina</taxon>
        <taxon>Pichiomycetes</taxon>
        <taxon>Debaryomycetaceae</taxon>
        <taxon>Debaryomyces</taxon>
    </lineage>
</organism>
<dbReference type="RefSeq" id="XP_015466004.1">
    <property type="nucleotide sequence ID" value="XM_015613174.1"/>
</dbReference>
<dbReference type="InterPro" id="IPR012349">
    <property type="entry name" value="Split_barrel_FMN-bd"/>
</dbReference>
<dbReference type="PANTHER" id="PTHR37273:SF1">
    <property type="entry name" value="ADL397C-AP"/>
    <property type="match status" value="1"/>
</dbReference>
<evidence type="ECO:0000259" key="1">
    <source>
        <dbReference type="Pfam" id="PF13883"/>
    </source>
</evidence>
<dbReference type="PANTHER" id="PTHR37273">
    <property type="entry name" value="CHROMOSOME 8, WHOLE GENOME SHOTGUN SEQUENCE"/>
    <property type="match status" value="1"/>
</dbReference>
<proteinExistence type="predicted"/>
<reference evidence="2 3" key="1">
    <citation type="submission" date="2015-11" db="EMBL/GenBank/DDBJ databases">
        <title>The genome of Debaryomyces fabryi.</title>
        <authorList>
            <person name="Tafer H."/>
            <person name="Lopandic K."/>
        </authorList>
    </citation>
    <scope>NUCLEOTIDE SEQUENCE [LARGE SCALE GENOMIC DNA]</scope>
    <source>
        <strain evidence="2 3">CBS 789</strain>
    </source>
</reference>
<keyword evidence="3" id="KW-1185">Reference proteome</keyword>
<dbReference type="Gene3D" id="2.30.110.10">
    <property type="entry name" value="Electron Transport, Fmn-binding Protein, Chain A"/>
    <property type="match status" value="1"/>
</dbReference>
<dbReference type="EMBL" id="LMYN01000114">
    <property type="protein sequence ID" value="KRZ99901.1"/>
    <property type="molecule type" value="Genomic_DNA"/>
</dbReference>
<dbReference type="Pfam" id="PF13883">
    <property type="entry name" value="CREG_beta-barrel"/>
    <property type="match status" value="1"/>
</dbReference>
<dbReference type="GeneID" id="26841354"/>
<name>A0A0V1PUH4_9ASCO</name>
<dbReference type="Proteomes" id="UP000054251">
    <property type="component" value="Unassembled WGS sequence"/>
</dbReference>